<dbReference type="InterPro" id="IPR036047">
    <property type="entry name" value="F-box-like_dom_sf"/>
</dbReference>
<sequence length="521" mass="59490">MADIFGLPLEVLLHMLEFAQWKDLLRLISTCKFFRTLIEETSALQYKIELGVYGVTDLRTEPNVPYPKRLKRLVDFQSSWRTATFAHTSEVSLPGAWDGWTYELQKGFFARSLLHQNAPVPGGMSEMVLVNLRTARHWRCQLDLEVQDFSFDPDQNLAVLFQWMGLDPDTAETRIHLRQLDSLKPHPLAEQPVITYDLGWRQRPLGWTIHSIQIAGDLVGVLFDPRSFGEGDKIVVWNWKTGQAVTELPATRIVGLDSFALLSERIMVVPDARQPSINVFLLGEPGKRPVHRKCFVLPRLAADRRMERIICRSDPVASAASSAAASPLARGREQALNPGPTYQVSDNGRLLCFVINIWKFDADIVNTVHLFTPMDVFMSPDEGDWNPNHEIKYVPWKDWGPEKARMLAEPMLVRNPFVTFIHGHRFVMASTHLDAGEPVGNLSHYIHLYDFNQTAIRRDLLRETKVEDICRDRTTLPKEDFFGTTDVVTALPYRCCRKRLDIPYEALMMDGENVIALSAFH</sequence>
<dbReference type="PROSITE" id="PS50181">
    <property type="entry name" value="FBOX"/>
    <property type="match status" value="1"/>
</dbReference>
<dbReference type="Proteomes" id="UP000076842">
    <property type="component" value="Unassembled WGS sequence"/>
</dbReference>
<reference evidence="2 3" key="1">
    <citation type="journal article" date="2016" name="Mol. Biol. Evol.">
        <title>Comparative Genomics of Early-Diverging Mushroom-Forming Fungi Provides Insights into the Origins of Lignocellulose Decay Capabilities.</title>
        <authorList>
            <person name="Nagy L.G."/>
            <person name="Riley R."/>
            <person name="Tritt A."/>
            <person name="Adam C."/>
            <person name="Daum C."/>
            <person name="Floudas D."/>
            <person name="Sun H."/>
            <person name="Yadav J.S."/>
            <person name="Pangilinan J."/>
            <person name="Larsson K.H."/>
            <person name="Matsuura K."/>
            <person name="Barry K."/>
            <person name="Labutti K."/>
            <person name="Kuo R."/>
            <person name="Ohm R.A."/>
            <person name="Bhattacharya S.S."/>
            <person name="Shirouzu T."/>
            <person name="Yoshinaga Y."/>
            <person name="Martin F.M."/>
            <person name="Grigoriev I.V."/>
            <person name="Hibbett D.S."/>
        </authorList>
    </citation>
    <scope>NUCLEOTIDE SEQUENCE [LARGE SCALE GENOMIC DNA]</scope>
    <source>
        <strain evidence="2 3">HHB12733</strain>
    </source>
</reference>
<evidence type="ECO:0000313" key="3">
    <source>
        <dbReference type="Proteomes" id="UP000076842"/>
    </source>
</evidence>
<dbReference type="OrthoDB" id="2745718at2759"/>
<organism evidence="2 3">
    <name type="scientific">Calocera cornea HHB12733</name>
    <dbReference type="NCBI Taxonomy" id="1353952"/>
    <lineage>
        <taxon>Eukaryota</taxon>
        <taxon>Fungi</taxon>
        <taxon>Dikarya</taxon>
        <taxon>Basidiomycota</taxon>
        <taxon>Agaricomycotina</taxon>
        <taxon>Dacrymycetes</taxon>
        <taxon>Dacrymycetales</taxon>
        <taxon>Dacrymycetaceae</taxon>
        <taxon>Calocera</taxon>
    </lineage>
</organism>
<dbReference type="InParanoid" id="A0A165ISG3"/>
<keyword evidence="3" id="KW-1185">Reference proteome</keyword>
<dbReference type="SUPFAM" id="SSF81383">
    <property type="entry name" value="F-box domain"/>
    <property type="match status" value="1"/>
</dbReference>
<dbReference type="STRING" id="1353952.A0A165ISG3"/>
<name>A0A165ISG3_9BASI</name>
<protein>
    <recommendedName>
        <fullName evidence="1">F-box domain-containing protein</fullName>
    </recommendedName>
</protein>
<dbReference type="InterPro" id="IPR001810">
    <property type="entry name" value="F-box_dom"/>
</dbReference>
<dbReference type="AlphaFoldDB" id="A0A165ISG3"/>
<feature type="domain" description="F-box" evidence="1">
    <location>
        <begin position="1"/>
        <end position="48"/>
    </location>
</feature>
<evidence type="ECO:0000259" key="1">
    <source>
        <dbReference type="PROSITE" id="PS50181"/>
    </source>
</evidence>
<evidence type="ECO:0000313" key="2">
    <source>
        <dbReference type="EMBL" id="KZT60920.1"/>
    </source>
</evidence>
<accession>A0A165ISG3</accession>
<proteinExistence type="predicted"/>
<gene>
    <name evidence="2" type="ORF">CALCODRAFT_506551</name>
</gene>
<dbReference type="SMART" id="SM00256">
    <property type="entry name" value="FBOX"/>
    <property type="match status" value="1"/>
</dbReference>
<dbReference type="EMBL" id="KV423927">
    <property type="protein sequence ID" value="KZT60920.1"/>
    <property type="molecule type" value="Genomic_DNA"/>
</dbReference>